<feature type="compositionally biased region" description="Basic and acidic residues" evidence="1">
    <location>
        <begin position="248"/>
        <end position="257"/>
    </location>
</feature>
<protein>
    <submittedName>
        <fullName evidence="2">Uncharacterized protein</fullName>
    </submittedName>
</protein>
<sequence length="275" mass="30196">MAATGGMPLLSGNISKELADKLKRRSGADQSEQPESPVGEKSTPPSIAKKPIGFNPLLGKKMPAQNSSPSNEKPTPPAVAKKPIGFNPITAQKTPNRQFGNDIAKELNAKLKIQSPFATPPRGVKLPIQTMRQNSDGGTPNKLLNQQKQDEPVQYDKDGMPISSSPVLNHSAARDRIRVMPKKNRRGTKHLSLDFDSHMDQGETNVRVSNKDKSREEGRDRRSVAVSPTVDYAMEVDQEITISKVSKDISKKTDTKDNANTLLTETEDDTEEMFV</sequence>
<dbReference type="CTD" id="6753749"/>
<keyword evidence="3" id="KW-1185">Reference proteome</keyword>
<evidence type="ECO:0000313" key="3">
    <source>
        <dbReference type="Proteomes" id="UP000009022"/>
    </source>
</evidence>
<feature type="compositionally biased region" description="Acidic residues" evidence="1">
    <location>
        <begin position="265"/>
        <end position="275"/>
    </location>
</feature>
<feature type="region of interest" description="Disordered" evidence="1">
    <location>
        <begin position="248"/>
        <end position="275"/>
    </location>
</feature>
<organism evidence="2 3">
    <name type="scientific">Trichoplax adhaerens</name>
    <name type="common">Trichoplax reptans</name>
    <dbReference type="NCBI Taxonomy" id="10228"/>
    <lineage>
        <taxon>Eukaryota</taxon>
        <taxon>Metazoa</taxon>
        <taxon>Placozoa</taxon>
        <taxon>Uniplacotomia</taxon>
        <taxon>Trichoplacea</taxon>
        <taxon>Trichoplacidae</taxon>
        <taxon>Trichoplax</taxon>
    </lineage>
</organism>
<name>B3RYS3_TRIAD</name>
<feature type="compositionally biased region" description="Polar residues" evidence="1">
    <location>
        <begin position="89"/>
        <end position="98"/>
    </location>
</feature>
<dbReference type="EMBL" id="DS985245">
    <property type="protein sequence ID" value="EDV25091.1"/>
    <property type="molecule type" value="Genomic_DNA"/>
</dbReference>
<feature type="compositionally biased region" description="Basic and acidic residues" evidence="1">
    <location>
        <begin position="191"/>
        <end position="201"/>
    </location>
</feature>
<dbReference type="InParanoid" id="B3RYS3"/>
<gene>
    <name evidence="2" type="ORF">TRIADDRAFT_56658</name>
</gene>
<feature type="compositionally biased region" description="Polar residues" evidence="1">
    <location>
        <begin position="130"/>
        <end position="147"/>
    </location>
</feature>
<dbReference type="RefSeq" id="XP_002112981.1">
    <property type="nucleotide sequence ID" value="XM_002112945.1"/>
</dbReference>
<proteinExistence type="predicted"/>
<dbReference type="Proteomes" id="UP000009022">
    <property type="component" value="Unassembled WGS sequence"/>
</dbReference>
<dbReference type="GeneID" id="6753749"/>
<accession>B3RYS3</accession>
<feature type="region of interest" description="Disordered" evidence="1">
    <location>
        <begin position="1"/>
        <end position="98"/>
    </location>
</feature>
<dbReference type="HOGENOM" id="CLU_1013113_0_0_1"/>
<dbReference type="KEGG" id="tad:TRIADDRAFT_56658"/>
<feature type="compositionally biased region" description="Basic residues" evidence="1">
    <location>
        <begin position="179"/>
        <end position="189"/>
    </location>
</feature>
<feature type="compositionally biased region" description="Polar residues" evidence="1">
    <location>
        <begin position="64"/>
        <end position="73"/>
    </location>
</feature>
<reference evidence="2 3" key="1">
    <citation type="journal article" date="2008" name="Nature">
        <title>The Trichoplax genome and the nature of placozoans.</title>
        <authorList>
            <person name="Srivastava M."/>
            <person name="Begovic E."/>
            <person name="Chapman J."/>
            <person name="Putnam N.H."/>
            <person name="Hellsten U."/>
            <person name="Kawashima T."/>
            <person name="Kuo A."/>
            <person name="Mitros T."/>
            <person name="Salamov A."/>
            <person name="Carpenter M.L."/>
            <person name="Signorovitch A.Y."/>
            <person name="Moreno M.A."/>
            <person name="Kamm K."/>
            <person name="Grimwood J."/>
            <person name="Schmutz J."/>
            <person name="Shapiro H."/>
            <person name="Grigoriev I.V."/>
            <person name="Buss L.W."/>
            <person name="Schierwater B."/>
            <person name="Dellaporta S.L."/>
            <person name="Rokhsar D.S."/>
        </authorList>
    </citation>
    <scope>NUCLEOTIDE SEQUENCE [LARGE SCALE GENOMIC DNA]</scope>
    <source>
        <strain evidence="2 3">Grell-BS-1999</strain>
    </source>
</reference>
<feature type="compositionally biased region" description="Basic and acidic residues" evidence="1">
    <location>
        <begin position="148"/>
        <end position="159"/>
    </location>
</feature>
<dbReference type="AlphaFoldDB" id="B3RYS3"/>
<feature type="compositionally biased region" description="Basic and acidic residues" evidence="1">
    <location>
        <begin position="209"/>
        <end position="223"/>
    </location>
</feature>
<evidence type="ECO:0000256" key="1">
    <source>
        <dbReference type="SAM" id="MobiDB-lite"/>
    </source>
</evidence>
<evidence type="ECO:0000313" key="2">
    <source>
        <dbReference type="EMBL" id="EDV25091.1"/>
    </source>
</evidence>
<feature type="region of interest" description="Disordered" evidence="1">
    <location>
        <begin position="112"/>
        <end position="230"/>
    </location>
</feature>